<proteinExistence type="inferred from homology"/>
<dbReference type="UniPathway" id="UPA00378"/>
<dbReference type="PANTHER" id="PTHR48438">
    <property type="entry name" value="ALPHA-(1,3)-FUCOSYLTRANSFERASE C-RELATED"/>
    <property type="match status" value="1"/>
</dbReference>
<evidence type="ECO:0000256" key="3">
    <source>
        <dbReference type="ARBA" id="ARBA00008919"/>
    </source>
</evidence>
<dbReference type="InterPro" id="IPR001503">
    <property type="entry name" value="Glyco_trans_10"/>
</dbReference>
<evidence type="ECO:0000256" key="7">
    <source>
        <dbReference type="ARBA" id="ARBA00022968"/>
    </source>
</evidence>
<organism evidence="15 16">
    <name type="scientific">Crassostrea virginica</name>
    <name type="common">Eastern oyster</name>
    <dbReference type="NCBI Taxonomy" id="6565"/>
    <lineage>
        <taxon>Eukaryota</taxon>
        <taxon>Metazoa</taxon>
        <taxon>Spiralia</taxon>
        <taxon>Lophotrochozoa</taxon>
        <taxon>Mollusca</taxon>
        <taxon>Bivalvia</taxon>
        <taxon>Autobranchia</taxon>
        <taxon>Pteriomorphia</taxon>
        <taxon>Ostreida</taxon>
        <taxon>Ostreoidea</taxon>
        <taxon>Ostreidae</taxon>
        <taxon>Crassostrea</taxon>
    </lineage>
</organism>
<evidence type="ECO:0000256" key="5">
    <source>
        <dbReference type="ARBA" id="ARBA00022679"/>
    </source>
</evidence>
<feature type="transmembrane region" description="Helical" evidence="12">
    <location>
        <begin position="21"/>
        <end position="41"/>
    </location>
</feature>
<evidence type="ECO:0000313" key="16">
    <source>
        <dbReference type="RefSeq" id="XP_022320904.1"/>
    </source>
</evidence>
<dbReference type="RefSeq" id="XP_022320904.1">
    <property type="nucleotide sequence ID" value="XM_022465196.1"/>
</dbReference>
<evidence type="ECO:0000256" key="2">
    <source>
        <dbReference type="ARBA" id="ARBA00004922"/>
    </source>
</evidence>
<dbReference type="Pfam" id="PF17039">
    <property type="entry name" value="Glyco_tran_10_N"/>
    <property type="match status" value="1"/>
</dbReference>
<evidence type="ECO:0000259" key="13">
    <source>
        <dbReference type="Pfam" id="PF00852"/>
    </source>
</evidence>
<dbReference type="OrthoDB" id="427096at2759"/>
<sequence length="400" mass="47408">MYLHAVKMKNKEKYRRMRRPCKIVCVLYCVFVTSLYIIIFYEDTNSIRNIDIELYNSEKPYVTFFTNVTFSSQNEKRVAIWTTFFRSHSWLNQINAVFSGCVHKCKAVDASGVASSDAILFHYQRNDLNVQRLPKRNPDQIWIIYLLEPTTYIERNIEQLNGLFNWTMSYRKDSSVLAPYGSFVKRKVKPTFKPPLKRRHFAFAVFSRCNDNGKRYRIVKELQKYIDVDIYGSCGHKKCDTKTQGCLSTEKAQNYLFRLSFENTHCKDYVTEKLWFSLKQGVIPVVNWAKEQLETRVNSSHVINLYDFATLKDLANYLKSLAVNETLYKSYFSWRDYLDVETSHFHSFCSLCEKLHHHTMQRQVYSDLNGWVSNDICPRYRFVQTITSWIDRWVLFPVGL</sequence>
<dbReference type="GO" id="GO:0008417">
    <property type="term" value="F:fucosyltransferase activity"/>
    <property type="evidence" value="ECO:0007669"/>
    <property type="project" value="InterPro"/>
</dbReference>
<dbReference type="AlphaFoldDB" id="A0A8B8D076"/>
<comment type="pathway">
    <text evidence="2">Protein modification; protein glycosylation.</text>
</comment>
<feature type="domain" description="Fucosyltransferase N-terminal" evidence="14">
    <location>
        <begin position="74"/>
        <end position="181"/>
    </location>
</feature>
<evidence type="ECO:0000313" key="15">
    <source>
        <dbReference type="Proteomes" id="UP000694844"/>
    </source>
</evidence>
<keyword evidence="10 12" id="KW-0472">Membrane</keyword>
<evidence type="ECO:0000256" key="4">
    <source>
        <dbReference type="ARBA" id="ARBA00022676"/>
    </source>
</evidence>
<keyword evidence="9 12" id="KW-0333">Golgi apparatus</keyword>
<keyword evidence="8 12" id="KW-1133">Transmembrane helix</keyword>
<dbReference type="Pfam" id="PF00852">
    <property type="entry name" value="Glyco_transf_10"/>
    <property type="match status" value="1"/>
</dbReference>
<dbReference type="GO" id="GO:0032580">
    <property type="term" value="C:Golgi cisterna membrane"/>
    <property type="evidence" value="ECO:0007669"/>
    <property type="project" value="UniProtKB-SubCell"/>
</dbReference>
<dbReference type="KEGG" id="cvn:111123098"/>
<reference evidence="16" key="1">
    <citation type="submission" date="2025-08" db="UniProtKB">
        <authorList>
            <consortium name="RefSeq"/>
        </authorList>
    </citation>
    <scope>IDENTIFICATION</scope>
    <source>
        <tissue evidence="16">Whole sample</tissue>
    </source>
</reference>
<comment type="similarity">
    <text evidence="3 12">Belongs to the glycosyltransferase 10 family.</text>
</comment>
<keyword evidence="4 12" id="KW-0328">Glycosyltransferase</keyword>
<dbReference type="SUPFAM" id="SSF53756">
    <property type="entry name" value="UDP-Glycosyltransferase/glycogen phosphorylase"/>
    <property type="match status" value="1"/>
</dbReference>
<comment type="subcellular location">
    <subcellularLocation>
        <location evidence="1">Golgi apparatus membrane</location>
        <topology evidence="1">Single-pass type II membrane protein</topology>
    </subcellularLocation>
    <subcellularLocation>
        <location evidence="12">Golgi apparatus</location>
        <location evidence="12">Golgi stack membrane</location>
        <topology evidence="12">Single-pass type II membrane protein</topology>
    </subcellularLocation>
</comment>
<evidence type="ECO:0000259" key="14">
    <source>
        <dbReference type="Pfam" id="PF17039"/>
    </source>
</evidence>
<evidence type="ECO:0000256" key="9">
    <source>
        <dbReference type="ARBA" id="ARBA00023034"/>
    </source>
</evidence>
<evidence type="ECO:0000256" key="12">
    <source>
        <dbReference type="RuleBase" id="RU003832"/>
    </source>
</evidence>
<keyword evidence="6 12" id="KW-0812">Transmembrane</keyword>
<dbReference type="InterPro" id="IPR038577">
    <property type="entry name" value="GT10-like_C_sf"/>
</dbReference>
<dbReference type="FunFam" id="3.40.50.11660:FF:000002">
    <property type="entry name" value="Alpha-(1,3)-fucosyltransferase"/>
    <property type="match status" value="1"/>
</dbReference>
<evidence type="ECO:0000256" key="6">
    <source>
        <dbReference type="ARBA" id="ARBA00022692"/>
    </source>
</evidence>
<dbReference type="PANTHER" id="PTHR48438:SF1">
    <property type="entry name" value="ALPHA-(1,3)-FUCOSYLTRANSFERASE C-RELATED"/>
    <property type="match status" value="1"/>
</dbReference>
<feature type="domain" description="Fucosyltransferase C-terminal" evidence="13">
    <location>
        <begin position="198"/>
        <end position="371"/>
    </location>
</feature>
<gene>
    <name evidence="16" type="primary">LOC111123098</name>
</gene>
<keyword evidence="15" id="KW-1185">Reference proteome</keyword>
<accession>A0A8B8D076</accession>
<dbReference type="Proteomes" id="UP000694844">
    <property type="component" value="Chromosome 3"/>
</dbReference>
<evidence type="ECO:0000256" key="10">
    <source>
        <dbReference type="ARBA" id="ARBA00023136"/>
    </source>
</evidence>
<dbReference type="GeneID" id="111123098"/>
<keyword evidence="11" id="KW-0325">Glycoprotein</keyword>
<dbReference type="EC" id="2.4.1.-" evidence="12"/>
<protein>
    <recommendedName>
        <fullName evidence="12">Fucosyltransferase</fullName>
        <ecNumber evidence="12">2.4.1.-</ecNumber>
    </recommendedName>
</protein>
<dbReference type="InterPro" id="IPR055270">
    <property type="entry name" value="Glyco_tran_10_C"/>
</dbReference>
<evidence type="ECO:0000256" key="1">
    <source>
        <dbReference type="ARBA" id="ARBA00004323"/>
    </source>
</evidence>
<evidence type="ECO:0000256" key="11">
    <source>
        <dbReference type="ARBA" id="ARBA00023180"/>
    </source>
</evidence>
<dbReference type="Gene3D" id="3.40.50.11660">
    <property type="entry name" value="Glycosyl transferase family 10, C-terminal domain"/>
    <property type="match status" value="1"/>
</dbReference>
<keyword evidence="5 12" id="KW-0808">Transferase</keyword>
<dbReference type="GO" id="GO:0000139">
    <property type="term" value="C:Golgi membrane"/>
    <property type="evidence" value="ECO:0007669"/>
    <property type="project" value="UniProtKB-SubCell"/>
</dbReference>
<dbReference type="InterPro" id="IPR031481">
    <property type="entry name" value="Glyco_tran_10_N"/>
</dbReference>
<name>A0A8B8D076_CRAVI</name>
<keyword evidence="7" id="KW-0735">Signal-anchor</keyword>
<evidence type="ECO:0000256" key="8">
    <source>
        <dbReference type="ARBA" id="ARBA00022989"/>
    </source>
</evidence>